<accession>A0A486XEY2</accession>
<dbReference type="GO" id="GO:0006094">
    <property type="term" value="P:gluconeogenesis"/>
    <property type="evidence" value="ECO:0007669"/>
    <property type="project" value="TreeGrafter"/>
</dbReference>
<dbReference type="SUPFAM" id="SSF51230">
    <property type="entry name" value="Single hybrid motif"/>
    <property type="match status" value="1"/>
</dbReference>
<organism evidence="5">
    <name type="scientific">uncultured Avibacterium sp</name>
    <dbReference type="NCBI Taxonomy" id="1936169"/>
    <lineage>
        <taxon>Bacteria</taxon>
        <taxon>Pseudomonadati</taxon>
        <taxon>Pseudomonadota</taxon>
        <taxon>Gammaproteobacteria</taxon>
        <taxon>Pasteurellales</taxon>
        <taxon>Pasteurellaceae</taxon>
        <taxon>Avibacterium</taxon>
        <taxon>environmental samples</taxon>
    </lineage>
</organism>
<dbReference type="PANTHER" id="PTHR43778:SF2">
    <property type="entry name" value="PYRUVATE CARBOXYLASE, MITOCHONDRIAL"/>
    <property type="match status" value="1"/>
</dbReference>
<dbReference type="PROSITE" id="PS00188">
    <property type="entry name" value="BIOTIN"/>
    <property type="match status" value="1"/>
</dbReference>
<evidence type="ECO:0000259" key="4">
    <source>
        <dbReference type="PROSITE" id="PS50991"/>
    </source>
</evidence>
<dbReference type="EMBL" id="CAAHDN010000013">
    <property type="protein sequence ID" value="VGM96142.1"/>
    <property type="molecule type" value="Genomic_DNA"/>
</dbReference>
<dbReference type="AlphaFoldDB" id="A0A486XEY2"/>
<sequence>MTVEKKKIAVTDVVLRDAHQSLFATRLRLDDMLPIAAELDEIGYWSLEAWGGATFDACIRFLGEDPWVRLRELKKAMPKTPLQMLLRGQNLLGYRHYADDVVDRFVERAVHNGMSVFRVFDAMNDPRNMQQALKAVRKNGGHAQGTLSYTTSPVHTLQTWLDTTEQLLEIGIDSLVIKDMSGILTPNEAYHLVSEIKKRFDVRLHLHCHATTGMAEMALLKAIEAGVDGVDTAISSMSGTYGHPATEALVATLKGTPYDTGLDIQKLEKIAAYFRNVRKKYHKFEGQLKGVDSRILVAQVPGGMLTNLESQLKQQNASDKLDLVLQEIPKVREDLGYIPLVTPTSQIVGTQAVINVLMGERYKTIAKETAGILKGEYGRTPAPVNAELQARVLEGAEPITSRPADHLEPEMEKLTLEIKQQAKEKGIKLSDNEIDDVLIVALFPQVGLKFLENRGNPNAFEPAPSADQTVEKTSQKTTALSNKPASGSAVYTVELEGKAFVVKVSEGCDINQITPAATPSVQPTQPAQTAPQPVAAPQAANGTPVNAPMAGTIWKVVATEGQQVAEGDVLLILEAMKMETEIRASQGGTVQNISVKAGDAVAVGDTLLTIA</sequence>
<feature type="compositionally biased region" description="Low complexity" evidence="2">
    <location>
        <begin position="515"/>
        <end position="540"/>
    </location>
</feature>
<gene>
    <name evidence="5" type="ORF">NCTC4101_01554</name>
</gene>
<evidence type="ECO:0000256" key="2">
    <source>
        <dbReference type="SAM" id="MobiDB-lite"/>
    </source>
</evidence>
<dbReference type="GO" id="GO:0008948">
    <property type="term" value="F:oxaloacetate decarboxylase activity"/>
    <property type="evidence" value="ECO:0007669"/>
    <property type="project" value="InterPro"/>
</dbReference>
<dbReference type="Gene3D" id="2.40.50.100">
    <property type="match status" value="1"/>
</dbReference>
<dbReference type="InterPro" id="IPR000089">
    <property type="entry name" value="Biotin_lipoyl"/>
</dbReference>
<dbReference type="NCBIfam" id="NF006761">
    <property type="entry name" value="PRK09282.1"/>
    <property type="match status" value="1"/>
</dbReference>
<feature type="region of interest" description="Disordered" evidence="2">
    <location>
        <begin position="515"/>
        <end position="541"/>
    </location>
</feature>
<feature type="region of interest" description="Disordered" evidence="2">
    <location>
        <begin position="459"/>
        <end position="483"/>
    </location>
</feature>
<dbReference type="Pfam" id="PF00364">
    <property type="entry name" value="Biotin_lipoyl"/>
    <property type="match status" value="1"/>
</dbReference>
<dbReference type="InterPro" id="IPR003379">
    <property type="entry name" value="Carboxylase_cons_dom"/>
</dbReference>
<dbReference type="InterPro" id="IPR001882">
    <property type="entry name" value="Biotin_BS"/>
</dbReference>
<dbReference type="CDD" id="cd07937">
    <property type="entry name" value="DRE_TIM_PC_TC_5S"/>
    <property type="match status" value="1"/>
</dbReference>
<dbReference type="SUPFAM" id="SSF89000">
    <property type="entry name" value="post-HMGL domain-like"/>
    <property type="match status" value="1"/>
</dbReference>
<dbReference type="GO" id="GO:0047154">
    <property type="term" value="F:methylmalonyl-CoA carboxytransferase activity"/>
    <property type="evidence" value="ECO:0007669"/>
    <property type="project" value="UniProtKB-EC"/>
</dbReference>
<reference evidence="5" key="1">
    <citation type="submission" date="2019-03" db="EMBL/GenBank/DDBJ databases">
        <authorList>
            <consortium name="Pathogen Informatics"/>
        </authorList>
    </citation>
    <scope>NUCLEOTIDE SEQUENCE</scope>
    <source>
        <strain evidence="5">Unknown</strain>
    </source>
</reference>
<evidence type="ECO:0000259" key="3">
    <source>
        <dbReference type="PROSITE" id="PS50968"/>
    </source>
</evidence>
<evidence type="ECO:0000256" key="1">
    <source>
        <dbReference type="ARBA" id="ARBA00023267"/>
    </source>
</evidence>
<feature type="domain" description="Pyruvate carboxyltransferase" evidence="4">
    <location>
        <begin position="8"/>
        <end position="268"/>
    </location>
</feature>
<dbReference type="Pfam" id="PF00682">
    <property type="entry name" value="HMGL-like"/>
    <property type="match status" value="1"/>
</dbReference>
<dbReference type="Pfam" id="PF02436">
    <property type="entry name" value="PYC_OADA"/>
    <property type="match status" value="1"/>
</dbReference>
<evidence type="ECO:0000313" key="5">
    <source>
        <dbReference type="EMBL" id="VGM96142.1"/>
    </source>
</evidence>
<dbReference type="InterPro" id="IPR013785">
    <property type="entry name" value="Aldolase_TIM"/>
</dbReference>
<dbReference type="InterPro" id="IPR011053">
    <property type="entry name" value="Single_hybrid_motif"/>
</dbReference>
<dbReference type="NCBIfam" id="TIGR01108">
    <property type="entry name" value="oadA"/>
    <property type="match status" value="1"/>
</dbReference>
<dbReference type="Gene3D" id="3.20.20.70">
    <property type="entry name" value="Aldolase class I"/>
    <property type="match status" value="1"/>
</dbReference>
<feature type="domain" description="Lipoyl-binding" evidence="3">
    <location>
        <begin position="531"/>
        <end position="611"/>
    </location>
</feature>
<dbReference type="InterPro" id="IPR055268">
    <property type="entry name" value="PCB-like"/>
</dbReference>
<dbReference type="PANTHER" id="PTHR43778">
    <property type="entry name" value="PYRUVATE CARBOXYLASE"/>
    <property type="match status" value="1"/>
</dbReference>
<dbReference type="FunFam" id="2.40.50.100:FF:000003">
    <property type="entry name" value="Acetyl-CoA carboxylase biotin carboxyl carrier protein"/>
    <property type="match status" value="1"/>
</dbReference>
<dbReference type="EC" id="2.1.3.1" evidence="5"/>
<dbReference type="GO" id="GO:0006814">
    <property type="term" value="P:sodium ion transport"/>
    <property type="evidence" value="ECO:0007669"/>
    <property type="project" value="InterPro"/>
</dbReference>
<protein>
    <submittedName>
        <fullName evidence="5">Methylmalonyl-CoA carboxyltransferase 5S subunit</fullName>
        <ecNumber evidence="5">2.1.3.1</ecNumber>
    </submittedName>
</protein>
<dbReference type="InterPro" id="IPR000891">
    <property type="entry name" value="PYR_CT"/>
</dbReference>
<keyword evidence="1" id="KW-0092">Biotin</keyword>
<keyword evidence="5" id="KW-0808">Transferase</keyword>
<dbReference type="InterPro" id="IPR005776">
    <property type="entry name" value="OadA"/>
</dbReference>
<dbReference type="NCBIfam" id="NF010643">
    <property type="entry name" value="PRK14040.1"/>
    <property type="match status" value="1"/>
</dbReference>
<dbReference type="CDD" id="cd06850">
    <property type="entry name" value="biotinyl_domain"/>
    <property type="match status" value="1"/>
</dbReference>
<name>A0A486XEY2_9PAST</name>
<proteinExistence type="predicted"/>
<dbReference type="GO" id="GO:0004736">
    <property type="term" value="F:pyruvate carboxylase activity"/>
    <property type="evidence" value="ECO:0007669"/>
    <property type="project" value="UniProtKB-ARBA"/>
</dbReference>
<dbReference type="SUPFAM" id="SSF51569">
    <property type="entry name" value="Aldolase"/>
    <property type="match status" value="1"/>
</dbReference>
<dbReference type="GO" id="GO:0005737">
    <property type="term" value="C:cytoplasm"/>
    <property type="evidence" value="ECO:0007669"/>
    <property type="project" value="TreeGrafter"/>
</dbReference>
<dbReference type="PROSITE" id="PS50968">
    <property type="entry name" value="BIOTINYL_LIPOYL"/>
    <property type="match status" value="1"/>
</dbReference>
<dbReference type="PROSITE" id="PS50991">
    <property type="entry name" value="PYR_CT"/>
    <property type="match status" value="1"/>
</dbReference>